<dbReference type="Gene3D" id="3.10.170.10">
    <property type="match status" value="1"/>
</dbReference>
<evidence type="ECO:0000259" key="11">
    <source>
        <dbReference type="Pfam" id="PF02225"/>
    </source>
</evidence>
<feature type="domain" description="FTP" evidence="13">
    <location>
        <begin position="109"/>
        <end position="140"/>
    </location>
</feature>
<dbReference type="PANTHER" id="PTHR33794">
    <property type="entry name" value="BACILLOLYSIN"/>
    <property type="match status" value="1"/>
</dbReference>
<dbReference type="InterPro" id="IPR013856">
    <property type="entry name" value="Peptidase_M4_domain"/>
</dbReference>
<dbReference type="AlphaFoldDB" id="A0A7W3IYK5"/>
<evidence type="ECO:0000259" key="13">
    <source>
        <dbReference type="Pfam" id="PF07504"/>
    </source>
</evidence>
<dbReference type="Pfam" id="PF07504">
    <property type="entry name" value="FTP"/>
    <property type="match status" value="1"/>
</dbReference>
<name>A0A7W3IYK5_9ACTN</name>
<feature type="region of interest" description="Disordered" evidence="9">
    <location>
        <begin position="763"/>
        <end position="793"/>
    </location>
</feature>
<keyword evidence="4" id="KW-0732">Signal</keyword>
<dbReference type="PANTHER" id="PTHR33794:SF1">
    <property type="entry name" value="BACILLOLYSIN"/>
    <property type="match status" value="1"/>
</dbReference>
<feature type="domain" description="PA" evidence="11">
    <location>
        <begin position="437"/>
        <end position="528"/>
    </location>
</feature>
<dbReference type="InterPro" id="IPR050728">
    <property type="entry name" value="Zinc_Metalloprotease_M4"/>
</dbReference>
<dbReference type="Pfam" id="PF02868">
    <property type="entry name" value="Peptidase_M4_C"/>
    <property type="match status" value="1"/>
</dbReference>
<dbReference type="InterPro" id="IPR011096">
    <property type="entry name" value="FTP_domain"/>
</dbReference>
<dbReference type="InterPro" id="IPR003137">
    <property type="entry name" value="PA_domain"/>
</dbReference>
<proteinExistence type="inferred from homology"/>
<evidence type="ECO:0000313" key="15">
    <source>
        <dbReference type="Proteomes" id="UP000580910"/>
    </source>
</evidence>
<dbReference type="Proteomes" id="UP000580910">
    <property type="component" value="Unassembled WGS sequence"/>
</dbReference>
<evidence type="ECO:0000259" key="10">
    <source>
        <dbReference type="Pfam" id="PF01447"/>
    </source>
</evidence>
<evidence type="ECO:0000313" key="14">
    <source>
        <dbReference type="EMBL" id="MBA8802939.1"/>
    </source>
</evidence>
<dbReference type="InterPro" id="IPR001570">
    <property type="entry name" value="Peptidase_M4_C_domain"/>
</dbReference>
<gene>
    <name evidence="14" type="ORF">FB382_001230</name>
</gene>
<keyword evidence="3" id="KW-0479">Metal-binding</keyword>
<evidence type="ECO:0000256" key="7">
    <source>
        <dbReference type="ARBA" id="ARBA00023049"/>
    </source>
</evidence>
<dbReference type="Gene3D" id="3.10.450.490">
    <property type="match status" value="1"/>
</dbReference>
<protein>
    <submittedName>
        <fullName evidence="14">Zn-dependent metalloprotease</fullName>
    </submittedName>
</protein>
<dbReference type="CDD" id="cd04818">
    <property type="entry name" value="PA_subtilisin_1"/>
    <property type="match status" value="1"/>
</dbReference>
<dbReference type="RefSeq" id="WP_182537656.1">
    <property type="nucleotide sequence ID" value="NZ_JACGXA010000001.1"/>
</dbReference>
<feature type="region of interest" description="Disordered" evidence="9">
    <location>
        <begin position="862"/>
        <end position="883"/>
    </location>
</feature>
<comment type="similarity">
    <text evidence="1">Belongs to the peptidase M4 family.</text>
</comment>
<organism evidence="14 15">
    <name type="scientific">Nocardioides ginsengisegetis</name>
    <dbReference type="NCBI Taxonomy" id="661491"/>
    <lineage>
        <taxon>Bacteria</taxon>
        <taxon>Bacillati</taxon>
        <taxon>Actinomycetota</taxon>
        <taxon>Actinomycetes</taxon>
        <taxon>Propionibacteriales</taxon>
        <taxon>Nocardioidaceae</taxon>
        <taxon>Nocardioides</taxon>
    </lineage>
</organism>
<dbReference type="GO" id="GO:0004222">
    <property type="term" value="F:metalloendopeptidase activity"/>
    <property type="evidence" value="ECO:0007669"/>
    <property type="project" value="InterPro"/>
</dbReference>
<feature type="domain" description="Peptidase M4" evidence="10">
    <location>
        <begin position="235"/>
        <end position="352"/>
    </location>
</feature>
<feature type="active site" description="Proton donor" evidence="8">
    <location>
        <position position="602"/>
    </location>
</feature>
<comment type="caution">
    <text evidence="14">The sequence shown here is derived from an EMBL/GenBank/DDBJ whole genome shotgun (WGS) entry which is preliminary data.</text>
</comment>
<dbReference type="Gene3D" id="3.50.30.30">
    <property type="match status" value="1"/>
</dbReference>
<evidence type="ECO:0000256" key="3">
    <source>
        <dbReference type="ARBA" id="ARBA00022723"/>
    </source>
</evidence>
<keyword evidence="5" id="KW-0378">Hydrolase</keyword>
<dbReference type="PRINTS" id="PR00730">
    <property type="entry name" value="THERMOLYSIN"/>
</dbReference>
<dbReference type="SUPFAM" id="SSF52025">
    <property type="entry name" value="PA domain"/>
    <property type="match status" value="1"/>
</dbReference>
<dbReference type="SUPFAM" id="SSF55486">
    <property type="entry name" value="Metalloproteases ('zincins'), catalytic domain"/>
    <property type="match status" value="1"/>
</dbReference>
<feature type="domain" description="Peptidase M4 C-terminal" evidence="12">
    <location>
        <begin position="546"/>
        <end position="669"/>
    </location>
</feature>
<dbReference type="GO" id="GO:0046872">
    <property type="term" value="F:metal ion binding"/>
    <property type="evidence" value="ECO:0007669"/>
    <property type="project" value="UniProtKB-KW"/>
</dbReference>
<keyword evidence="7 14" id="KW-0482">Metalloprotease</keyword>
<dbReference type="InterPro" id="IPR046450">
    <property type="entry name" value="PA_dom_sf"/>
</dbReference>
<dbReference type="InterPro" id="IPR023612">
    <property type="entry name" value="Peptidase_M4"/>
</dbReference>
<keyword evidence="15" id="KW-1185">Reference proteome</keyword>
<dbReference type="InterPro" id="IPR027268">
    <property type="entry name" value="Peptidase_M4/M1_CTD_sf"/>
</dbReference>
<keyword evidence="6" id="KW-0862">Zinc</keyword>
<evidence type="ECO:0000256" key="4">
    <source>
        <dbReference type="ARBA" id="ARBA00022729"/>
    </source>
</evidence>
<evidence type="ECO:0000256" key="2">
    <source>
        <dbReference type="ARBA" id="ARBA00022670"/>
    </source>
</evidence>
<feature type="active site" evidence="8">
    <location>
        <position position="345"/>
    </location>
</feature>
<dbReference type="Pfam" id="PF01447">
    <property type="entry name" value="Peptidase_M4"/>
    <property type="match status" value="1"/>
</dbReference>
<reference evidence="14 15" key="1">
    <citation type="submission" date="2020-07" db="EMBL/GenBank/DDBJ databases">
        <title>Sequencing the genomes of 1000 actinobacteria strains.</title>
        <authorList>
            <person name="Klenk H.-P."/>
        </authorList>
    </citation>
    <scope>NUCLEOTIDE SEQUENCE [LARGE SCALE GENOMIC DNA]</scope>
    <source>
        <strain evidence="14 15">DSM 21349</strain>
    </source>
</reference>
<dbReference type="GO" id="GO:0006508">
    <property type="term" value="P:proteolysis"/>
    <property type="evidence" value="ECO:0007669"/>
    <property type="project" value="UniProtKB-KW"/>
</dbReference>
<accession>A0A7W3IYK5</accession>
<evidence type="ECO:0000256" key="1">
    <source>
        <dbReference type="ARBA" id="ARBA00009388"/>
    </source>
</evidence>
<evidence type="ECO:0000256" key="8">
    <source>
        <dbReference type="PIRSR" id="PIRSR623612-1"/>
    </source>
</evidence>
<dbReference type="EMBL" id="JACGXA010000001">
    <property type="protein sequence ID" value="MBA8802939.1"/>
    <property type="molecule type" value="Genomic_DNA"/>
</dbReference>
<sequence length="951" mass="98950">MGAGFAAVPGMQAVAAGTNAAAAGDSLVQQLRGEATGSVVLTQERATGKVGFVRSAAGGDLMPSLEGDSLRGAVDKANAYLGKYAGVFGATKDQLRQTDAAAGRYGWTVTYKQYYRGLPVFGSTIKANLDKAGDLTSVNGYAAPGLDLSVTPRVSKSIASSHAIGTVHANPPGSAEAPADVTGLEASSAELVIYRTGAIRGQQGTNILAWMVGVTNAHGVNDRVFVDAATGKVVNRYSLTEAFETNRELYDATQDQAHLEWKDGDAFPGTLTKYQQDLMYDAGNSYWLYANTFGRDSFDGQGTKMVTVENYSDPNDPNYCPNANWNGQRINMCPGSEADDVVSHEWGHAYTEYTSGLIYQWQPGALNESYSDVWGETIDLINGRHDEGETNGPRTDGLCSQFTRGPVGVLINSPASIAKDCDAAPASYGPVVTKTGVTGNVVQGVDTAADGSTTTDGCSPFDNAAAVSGKIAIVDRGTCTFDTKTANAQAAGATALIIGNRDEAPFSASGDGTGITIPTVMIGLTDRETIKTALGGGSTVNVTIRDISSDPVDNSYRWLIGEQAPAFGGALRDMWQPTCYGDPGKVSDAEYKCATDDNGGVHGNSGVPNHGYALLVDGGTYNGVTVPGIGLDKAANIWWQTQLDYLTPMSDFTDMADSLDAACTALVGQPIQKLSVQRLTPGGPAAPITAADCQAVSAMEQAVQFRTPPTQCNFQPLLAKGAPAACGKAFTTSKVWGDDFEKGLGNWTKGGSTVYPDGHGYPWRTTGSAPGSHASKVAAGRDPQGGSCSGDADDVSSVDTIASPAVSLPNGASRHLVFQHYVSTEAGFDGGNVKIKVNGGAWKLIPAGAYTFNGPNSTLATNDEGSTDPLAGQDAWTGTDGGQVHGSWGTTVVDLKAAGAKAGDTVKFRFDMGRDGCGGVEGWYLDNVKVVVCKKKSNASGRHAAVGTRRH</sequence>
<dbReference type="Gene3D" id="1.10.390.10">
    <property type="entry name" value="Neutral Protease Domain 2"/>
    <property type="match status" value="2"/>
</dbReference>
<evidence type="ECO:0000259" key="12">
    <source>
        <dbReference type="Pfam" id="PF02868"/>
    </source>
</evidence>
<dbReference type="Pfam" id="PF02225">
    <property type="entry name" value="PA"/>
    <property type="match status" value="1"/>
</dbReference>
<evidence type="ECO:0000256" key="6">
    <source>
        <dbReference type="ARBA" id="ARBA00022833"/>
    </source>
</evidence>
<evidence type="ECO:0000256" key="9">
    <source>
        <dbReference type="SAM" id="MobiDB-lite"/>
    </source>
</evidence>
<evidence type="ECO:0000256" key="5">
    <source>
        <dbReference type="ARBA" id="ARBA00022801"/>
    </source>
</evidence>
<keyword evidence="2 14" id="KW-0645">Protease</keyword>